<dbReference type="OrthoDB" id="2505311at2759"/>
<reference evidence="3 4" key="1">
    <citation type="submission" date="2017-11" db="EMBL/GenBank/DDBJ databases">
        <title>De novo assembly and phasing of dikaryotic genomes from two isolates of Puccinia coronata f. sp. avenae, the causal agent of oat crown rust.</title>
        <authorList>
            <person name="Miller M.E."/>
            <person name="Zhang Y."/>
            <person name="Omidvar V."/>
            <person name="Sperschneider J."/>
            <person name="Schwessinger B."/>
            <person name="Raley C."/>
            <person name="Palmer J.M."/>
            <person name="Garnica D."/>
            <person name="Upadhyaya N."/>
            <person name="Rathjen J."/>
            <person name="Taylor J.M."/>
            <person name="Park R.F."/>
            <person name="Dodds P.N."/>
            <person name="Hirsch C.D."/>
            <person name="Kianian S.F."/>
            <person name="Figueroa M."/>
        </authorList>
    </citation>
    <scope>NUCLEOTIDE SEQUENCE [LARGE SCALE GENOMIC DNA]</scope>
    <source>
        <strain evidence="3">12NC29</strain>
    </source>
</reference>
<feature type="compositionally biased region" description="Basic residues" evidence="1">
    <location>
        <begin position="232"/>
        <end position="243"/>
    </location>
</feature>
<feature type="region of interest" description="Disordered" evidence="1">
    <location>
        <begin position="83"/>
        <end position="201"/>
    </location>
</feature>
<evidence type="ECO:0000313" key="4">
    <source>
        <dbReference type="Proteomes" id="UP000235388"/>
    </source>
</evidence>
<organism evidence="3 4">
    <name type="scientific">Puccinia coronata f. sp. avenae</name>
    <dbReference type="NCBI Taxonomy" id="200324"/>
    <lineage>
        <taxon>Eukaryota</taxon>
        <taxon>Fungi</taxon>
        <taxon>Dikarya</taxon>
        <taxon>Basidiomycota</taxon>
        <taxon>Pucciniomycotina</taxon>
        <taxon>Pucciniomycetes</taxon>
        <taxon>Pucciniales</taxon>
        <taxon>Pucciniaceae</taxon>
        <taxon>Puccinia</taxon>
    </lineage>
</organism>
<accession>A0A2N5VTH8</accession>
<feature type="compositionally biased region" description="Basic residues" evidence="1">
    <location>
        <begin position="169"/>
        <end position="183"/>
    </location>
</feature>
<evidence type="ECO:0000259" key="2">
    <source>
        <dbReference type="Pfam" id="PF20515"/>
    </source>
</evidence>
<feature type="region of interest" description="Disordered" evidence="1">
    <location>
        <begin position="232"/>
        <end position="255"/>
    </location>
</feature>
<name>A0A2N5VTH8_9BASI</name>
<gene>
    <name evidence="3" type="ORF">PCANC_06187</name>
</gene>
<dbReference type="Pfam" id="PF20515">
    <property type="entry name" value="2OG-FeII_Oxy_6"/>
    <property type="match status" value="1"/>
</dbReference>
<dbReference type="EMBL" id="PGCJ01000064">
    <property type="protein sequence ID" value="PLW53286.1"/>
    <property type="molecule type" value="Genomic_DNA"/>
</dbReference>
<comment type="caution">
    <text evidence="3">The sequence shown here is derived from an EMBL/GenBank/DDBJ whole genome shotgun (WGS) entry which is preliminary data.</text>
</comment>
<dbReference type="Proteomes" id="UP000235388">
    <property type="component" value="Unassembled WGS sequence"/>
</dbReference>
<keyword evidence="4" id="KW-1185">Reference proteome</keyword>
<dbReference type="InterPro" id="IPR046798">
    <property type="entry name" value="2OG-FeII_Oxy_6"/>
</dbReference>
<evidence type="ECO:0000256" key="1">
    <source>
        <dbReference type="SAM" id="MobiDB-lite"/>
    </source>
</evidence>
<feature type="compositionally biased region" description="Basic residues" evidence="1">
    <location>
        <begin position="136"/>
        <end position="150"/>
    </location>
</feature>
<proteinExistence type="predicted"/>
<sequence>MLAPVSPGIVRTERQALAPVSPRIDGSPLAPSLAPVSQGIICPKRRAGNNTNKATPSCCRSTQIAALASAKLTQVVNQQVPKPIIDPHDSEMSGSELTSLGEEPLHTESVRSSSPSDFLDGKDSKQANKSSEVKPKQKRIQTWKQKKRLSASKQSSKPAGSAKLTAHQQQRRNKRVNERRKGKRETNRRKDFMTAPPLPGAHIVTRKMNPIDLFPEITHNFRQRYLEFQRQTAKHKKYPKRYPKPNQIFPRNPTNIENNKALETVKEDFYLINNNYNMIYDERTGKLVALAEFIHLDKLSESQRNDYNFLCLFLHQCKEFISPVASKSRSCGGVMWAIGWRKGYDGLEILGWYHDQEAIDKNIDQFNTLMDGSAQAGGILWNTFHAFGNVAIKKNNAYMRVIYQIFPLPLPLSFQSLKSPVQLQDKKMTTMLKMASLSFVI</sequence>
<feature type="domain" description="Tet-like 2OG-Fe(II) oxygenase" evidence="2">
    <location>
        <begin position="301"/>
        <end position="400"/>
    </location>
</feature>
<feature type="compositionally biased region" description="Basic and acidic residues" evidence="1">
    <location>
        <begin position="119"/>
        <end position="135"/>
    </location>
</feature>
<evidence type="ECO:0000313" key="3">
    <source>
        <dbReference type="EMBL" id="PLW53286.1"/>
    </source>
</evidence>
<protein>
    <recommendedName>
        <fullName evidence="2">Tet-like 2OG-Fe(II) oxygenase domain-containing protein</fullName>
    </recommendedName>
</protein>
<dbReference type="AlphaFoldDB" id="A0A2N5VTH8"/>